<evidence type="ECO:0000313" key="1">
    <source>
        <dbReference type="EMBL" id="CAB5032638.1"/>
    </source>
</evidence>
<gene>
    <name evidence="1" type="ORF">UFOPK4175_00504</name>
</gene>
<dbReference type="EMBL" id="CAFBPX010000067">
    <property type="protein sequence ID" value="CAB5032638.1"/>
    <property type="molecule type" value="Genomic_DNA"/>
</dbReference>
<reference evidence="1" key="1">
    <citation type="submission" date="2020-05" db="EMBL/GenBank/DDBJ databases">
        <authorList>
            <person name="Chiriac C."/>
            <person name="Salcher M."/>
            <person name="Ghai R."/>
            <person name="Kavagutti S V."/>
        </authorList>
    </citation>
    <scope>NUCLEOTIDE SEQUENCE</scope>
</reference>
<name>A0A6J7RW28_9ZZZZ</name>
<proteinExistence type="predicted"/>
<protein>
    <submittedName>
        <fullName evidence="1">Unannotated protein</fullName>
    </submittedName>
</protein>
<accession>A0A6J7RW28</accession>
<organism evidence="1">
    <name type="scientific">freshwater metagenome</name>
    <dbReference type="NCBI Taxonomy" id="449393"/>
    <lineage>
        <taxon>unclassified sequences</taxon>
        <taxon>metagenomes</taxon>
        <taxon>ecological metagenomes</taxon>
    </lineage>
</organism>
<dbReference type="AlphaFoldDB" id="A0A6J7RW28"/>
<sequence>MGWEDAEARIFERDQVHHYEAVRAIAADLVGVDAGGLVAVVAVGDK</sequence>